<dbReference type="GO" id="GO:0016846">
    <property type="term" value="F:carbon-sulfur lyase activity"/>
    <property type="evidence" value="ECO:0007669"/>
    <property type="project" value="TreeGrafter"/>
</dbReference>
<dbReference type="GO" id="GO:0071266">
    <property type="term" value="P:'de novo' L-methionine biosynthetic process"/>
    <property type="evidence" value="ECO:0007669"/>
    <property type="project" value="UniProtKB-UniRule"/>
</dbReference>
<protein>
    <recommendedName>
        <fullName evidence="3">O-succinylhomoserine sulfhydrylase</fullName>
        <shortName evidence="3">OSH sulfhydrylase</shortName>
        <shortName evidence="3">OSHS sulfhydrylase</shortName>
        <ecNumber evidence="3">2.5.1.-</ecNumber>
    </recommendedName>
</protein>
<dbReference type="Pfam" id="PF01053">
    <property type="entry name" value="Cys_Met_Meta_PP"/>
    <property type="match status" value="1"/>
</dbReference>
<dbReference type="InterPro" id="IPR006234">
    <property type="entry name" value="O-succ-hSer_sulfhydrylase"/>
</dbReference>
<dbReference type="InterPro" id="IPR000277">
    <property type="entry name" value="Cys/Met-Metab_PyrdxlP-dep_enz"/>
</dbReference>
<comment type="caution">
    <text evidence="7">The sequence shown here is derived from an EMBL/GenBank/DDBJ whole genome shotgun (WGS) entry which is preliminary data.</text>
</comment>
<gene>
    <name evidence="3" type="primary">metZ</name>
    <name evidence="7" type="ORF">E8K88_17525</name>
</gene>
<feature type="modified residue" description="N6-(pyridoxal phosphate)lysine" evidence="3 4">
    <location>
        <position position="217"/>
    </location>
</feature>
<evidence type="ECO:0000256" key="3">
    <source>
        <dbReference type="HAMAP-Rule" id="MF_02056"/>
    </source>
</evidence>
<reference evidence="7 8" key="1">
    <citation type="submission" date="2019-04" db="EMBL/GenBank/DDBJ databases">
        <title>Lampropedia sp YIM MLB12 draf genome.</title>
        <authorList>
            <person name="Wang Y.-X."/>
        </authorList>
    </citation>
    <scope>NUCLEOTIDE SEQUENCE [LARGE SCALE GENOMIC DNA]</scope>
    <source>
        <strain evidence="7 8">YIM MLB12</strain>
    </source>
</reference>
<comment type="similarity">
    <text evidence="3">Belongs to the trans-sulfuration enzymes family. MetZ subfamily.</text>
</comment>
<keyword evidence="3" id="KW-0808">Transferase</keyword>
<dbReference type="InterPro" id="IPR054542">
    <property type="entry name" value="Cys_met_metab_PP"/>
</dbReference>
<dbReference type="AlphaFoldDB" id="A0A4S5BEQ9"/>
<dbReference type="GO" id="GO:0005737">
    <property type="term" value="C:cytoplasm"/>
    <property type="evidence" value="ECO:0007669"/>
    <property type="project" value="TreeGrafter"/>
</dbReference>
<dbReference type="NCBIfam" id="TIGR01325">
    <property type="entry name" value="O_suc_HS_sulf"/>
    <property type="match status" value="1"/>
</dbReference>
<evidence type="ECO:0000256" key="5">
    <source>
        <dbReference type="RuleBase" id="RU362118"/>
    </source>
</evidence>
<comment type="subunit">
    <text evidence="3">Homotetramer.</text>
</comment>
<dbReference type="RefSeq" id="WP_136407966.1">
    <property type="nucleotide sequence ID" value="NZ_SSWX01000039.1"/>
</dbReference>
<proteinExistence type="inferred from homology"/>
<dbReference type="PANTHER" id="PTHR11808">
    <property type="entry name" value="TRANS-SULFURATION ENZYME FAMILY MEMBER"/>
    <property type="match status" value="1"/>
</dbReference>
<keyword evidence="3" id="KW-0028">Amino-acid biosynthesis</keyword>
<organism evidence="7 8">
    <name type="scientific">Lampropedia aestuarii</name>
    <dbReference type="NCBI Taxonomy" id="2562762"/>
    <lineage>
        <taxon>Bacteria</taxon>
        <taxon>Pseudomonadati</taxon>
        <taxon>Pseudomonadota</taxon>
        <taxon>Betaproteobacteria</taxon>
        <taxon>Burkholderiales</taxon>
        <taxon>Comamonadaceae</taxon>
        <taxon>Lampropedia</taxon>
    </lineage>
</organism>
<dbReference type="GO" id="GO:0030170">
    <property type="term" value="F:pyridoxal phosphate binding"/>
    <property type="evidence" value="ECO:0007669"/>
    <property type="project" value="UniProtKB-UniRule"/>
</dbReference>
<comment type="cofactor">
    <cofactor evidence="1 3 5">
        <name>pyridoxal 5'-phosphate</name>
        <dbReference type="ChEBI" id="CHEBI:597326"/>
    </cofactor>
</comment>
<dbReference type="CDD" id="cd00614">
    <property type="entry name" value="CGS_like"/>
    <property type="match status" value="1"/>
</dbReference>
<dbReference type="EMBL" id="SSWX01000039">
    <property type="protein sequence ID" value="THJ30680.1"/>
    <property type="molecule type" value="Genomic_DNA"/>
</dbReference>
<keyword evidence="3" id="KW-0486">Methionine biosynthesis</keyword>
<dbReference type="PANTHER" id="PTHR11808:SF80">
    <property type="entry name" value="CYSTATHIONINE GAMMA-LYASE"/>
    <property type="match status" value="1"/>
</dbReference>
<dbReference type="UniPathway" id="UPA00051">
    <property type="reaction ID" value="UER00449"/>
</dbReference>
<dbReference type="NCBIfam" id="NF006003">
    <property type="entry name" value="PRK08133.1"/>
    <property type="match status" value="1"/>
</dbReference>
<evidence type="ECO:0000256" key="6">
    <source>
        <dbReference type="SAM" id="MobiDB-lite"/>
    </source>
</evidence>
<comment type="pathway">
    <text evidence="3">Amino-acid biosynthesis; L-methionine biosynthesis via de novo pathway; L-homocysteine from O-succinyl-L-homoserine: step 1/1.</text>
</comment>
<dbReference type="SUPFAM" id="SSF53383">
    <property type="entry name" value="PLP-dependent transferases"/>
    <property type="match status" value="1"/>
</dbReference>
<evidence type="ECO:0000256" key="1">
    <source>
        <dbReference type="ARBA" id="ARBA00001933"/>
    </source>
</evidence>
<dbReference type="GO" id="GO:0019346">
    <property type="term" value="P:transsulfuration"/>
    <property type="evidence" value="ECO:0007669"/>
    <property type="project" value="InterPro"/>
</dbReference>
<evidence type="ECO:0000256" key="2">
    <source>
        <dbReference type="ARBA" id="ARBA00022898"/>
    </source>
</evidence>
<accession>A0A4S5BEQ9</accession>
<dbReference type="Gene3D" id="3.90.1150.10">
    <property type="entry name" value="Aspartate Aminotransferase, domain 1"/>
    <property type="match status" value="1"/>
</dbReference>
<dbReference type="PROSITE" id="PS00868">
    <property type="entry name" value="CYS_MET_METAB_PP"/>
    <property type="match status" value="1"/>
</dbReference>
<dbReference type="Proteomes" id="UP000306236">
    <property type="component" value="Unassembled WGS sequence"/>
</dbReference>
<sequence>MTDSFHDATLPEGLHPQTLAVRQAIARSQYGEHSEALFLTSSYVQPDAATSARRFANEEPGYTYTRTSNPTVTSFEQRLAGLEGTQAAIGTATGMAAISLMVYGLLKSGDHIIASRSMFGSTIKLLGSELVRFGIETTFVSQTDLKEWQAAIRPGVTKLLFAETPTNPLTDVCDIRALADLAHNAGAWLAVDNSFLTPALQRAASFGADLVIHSGTKFLEGQGRVMAGAVCGSSALVQDKLVPFIRTAGFNLSPFNAWVVLKGMETLFVRMHEQSRNALQLAQWLQDHPKVARVYYPGLASHPQHALAMQQQGGFGGAVVSFDVQGETPEQQRANAFAVIDHSRVISKTTNLGDTKTTIAHPATTSHGRLSEEQRQAAGVGQGLIRVSVGLEFPKDIQDDLERGFSLL</sequence>
<evidence type="ECO:0000313" key="8">
    <source>
        <dbReference type="Proteomes" id="UP000306236"/>
    </source>
</evidence>
<dbReference type="FunFam" id="3.40.640.10:FF:000046">
    <property type="entry name" value="Cystathionine gamma-lyase"/>
    <property type="match status" value="1"/>
</dbReference>
<evidence type="ECO:0000256" key="4">
    <source>
        <dbReference type="PIRSR" id="PIRSR001434-2"/>
    </source>
</evidence>
<dbReference type="PIRSF" id="PIRSF001434">
    <property type="entry name" value="CGS"/>
    <property type="match status" value="1"/>
</dbReference>
<dbReference type="GO" id="GO:0016765">
    <property type="term" value="F:transferase activity, transferring alkyl or aryl (other than methyl) groups"/>
    <property type="evidence" value="ECO:0007669"/>
    <property type="project" value="UniProtKB-UniRule"/>
</dbReference>
<keyword evidence="2 3" id="KW-0663">Pyridoxal phosphate</keyword>
<dbReference type="HAMAP" id="MF_02056">
    <property type="entry name" value="MetZ"/>
    <property type="match status" value="1"/>
</dbReference>
<dbReference type="InterPro" id="IPR015422">
    <property type="entry name" value="PyrdxlP-dep_Trfase_small"/>
</dbReference>
<dbReference type="InterPro" id="IPR015421">
    <property type="entry name" value="PyrdxlP-dep_Trfase_major"/>
</dbReference>
<dbReference type="OrthoDB" id="9805807at2"/>
<dbReference type="InterPro" id="IPR015424">
    <property type="entry name" value="PyrdxlP-dep_Trfase"/>
</dbReference>
<dbReference type="EC" id="2.5.1.-" evidence="3"/>
<comment type="catalytic activity">
    <reaction evidence="3">
        <text>O-succinyl-L-homoserine + hydrogen sulfide = L-homocysteine + succinate</text>
        <dbReference type="Rhea" id="RHEA:27826"/>
        <dbReference type="ChEBI" id="CHEBI:29919"/>
        <dbReference type="ChEBI" id="CHEBI:30031"/>
        <dbReference type="ChEBI" id="CHEBI:57661"/>
        <dbReference type="ChEBI" id="CHEBI:58199"/>
    </reaction>
</comment>
<name>A0A4S5BEQ9_9BURK</name>
<feature type="compositionally biased region" description="Polar residues" evidence="6">
    <location>
        <begin position="355"/>
        <end position="368"/>
    </location>
</feature>
<dbReference type="GO" id="GO:0071268">
    <property type="term" value="P:homocysteine biosynthetic process"/>
    <property type="evidence" value="ECO:0007669"/>
    <property type="project" value="InterPro"/>
</dbReference>
<feature type="region of interest" description="Disordered" evidence="6">
    <location>
        <begin position="355"/>
        <end position="374"/>
    </location>
</feature>
<keyword evidence="8" id="KW-1185">Reference proteome</keyword>
<evidence type="ECO:0000313" key="7">
    <source>
        <dbReference type="EMBL" id="THJ30680.1"/>
    </source>
</evidence>
<dbReference type="Gene3D" id="3.40.640.10">
    <property type="entry name" value="Type I PLP-dependent aspartate aminotransferase-like (Major domain)"/>
    <property type="match status" value="1"/>
</dbReference>
<comment type="function">
    <text evidence="3">Catalyzes the formation of L-homocysteine from O-succinyl-L-homoserine (OSHS) and hydrogen sulfide.</text>
</comment>